<organism evidence="1 2">
    <name type="scientific">Guyanagaster necrorhizus</name>
    <dbReference type="NCBI Taxonomy" id="856835"/>
    <lineage>
        <taxon>Eukaryota</taxon>
        <taxon>Fungi</taxon>
        <taxon>Dikarya</taxon>
        <taxon>Basidiomycota</taxon>
        <taxon>Agaricomycotina</taxon>
        <taxon>Agaricomycetes</taxon>
        <taxon>Agaricomycetidae</taxon>
        <taxon>Agaricales</taxon>
        <taxon>Marasmiineae</taxon>
        <taxon>Physalacriaceae</taxon>
        <taxon>Guyanagaster</taxon>
    </lineage>
</organism>
<dbReference type="EMBL" id="MU250529">
    <property type="protein sequence ID" value="KAG7448559.1"/>
    <property type="molecule type" value="Genomic_DNA"/>
</dbReference>
<dbReference type="RefSeq" id="XP_043042059.1">
    <property type="nucleotide sequence ID" value="XM_043181982.1"/>
</dbReference>
<dbReference type="Proteomes" id="UP000812287">
    <property type="component" value="Unassembled WGS sequence"/>
</dbReference>
<dbReference type="GeneID" id="66104278"/>
<evidence type="ECO:0008006" key="3">
    <source>
        <dbReference type="Google" id="ProtNLM"/>
    </source>
</evidence>
<evidence type="ECO:0000313" key="2">
    <source>
        <dbReference type="Proteomes" id="UP000812287"/>
    </source>
</evidence>
<comment type="caution">
    <text evidence="1">The sequence shown here is derived from an EMBL/GenBank/DDBJ whole genome shotgun (WGS) entry which is preliminary data.</text>
</comment>
<protein>
    <recommendedName>
        <fullName evidence="3">F-box domain-containing protein</fullName>
    </recommendedName>
</protein>
<proteinExistence type="predicted"/>
<evidence type="ECO:0000313" key="1">
    <source>
        <dbReference type="EMBL" id="KAG7448559.1"/>
    </source>
</evidence>
<dbReference type="AlphaFoldDB" id="A0A9P7VYH6"/>
<gene>
    <name evidence="1" type="ORF">BT62DRAFT_712864</name>
</gene>
<reference evidence="1" key="1">
    <citation type="submission" date="2020-11" db="EMBL/GenBank/DDBJ databases">
        <title>Adaptations for nitrogen fixation in a non-lichenized fungal sporocarp promotes dispersal by wood-feeding termites.</title>
        <authorList>
            <consortium name="DOE Joint Genome Institute"/>
            <person name="Koch R.A."/>
            <person name="Yoon G."/>
            <person name="Arayal U."/>
            <person name="Lail K."/>
            <person name="Amirebrahimi M."/>
            <person name="Labutti K."/>
            <person name="Lipzen A."/>
            <person name="Riley R."/>
            <person name="Barry K."/>
            <person name="Henrissat B."/>
            <person name="Grigoriev I.V."/>
            <person name="Herr J.R."/>
            <person name="Aime M.C."/>
        </authorList>
    </citation>
    <scope>NUCLEOTIDE SEQUENCE</scope>
    <source>
        <strain evidence="1">MCA 3950</strain>
    </source>
</reference>
<dbReference type="OrthoDB" id="2905556at2759"/>
<accession>A0A9P7VYH6</accession>
<keyword evidence="2" id="KW-1185">Reference proteome</keyword>
<sequence length="183" mass="20845">MPAAFDEFVSGSTVSLTALRLSLVCHDWRVTIHSLPMLWARISVWLNRAEKLPWTRIMQPLALYLRQASTHPLSINFTSDRTGQAQAHRLLRVLAGQETRSRIENLSMCVSNSLLFEISLDRLGWNFPYLCHLNLEIMMLRLLILKPSAYVPSFCKGAGPRSALVIRSPRSPTLHSYDRIHPP</sequence>
<name>A0A9P7VYH6_9AGAR</name>